<dbReference type="PANTHER" id="PTHR48081">
    <property type="entry name" value="AB HYDROLASE SUPERFAMILY PROTEIN C4A8.06C"/>
    <property type="match status" value="1"/>
</dbReference>
<organism evidence="3 4">
    <name type="scientific">Trametes cubensis</name>
    <dbReference type="NCBI Taxonomy" id="1111947"/>
    <lineage>
        <taxon>Eukaryota</taxon>
        <taxon>Fungi</taxon>
        <taxon>Dikarya</taxon>
        <taxon>Basidiomycota</taxon>
        <taxon>Agaricomycotina</taxon>
        <taxon>Agaricomycetes</taxon>
        <taxon>Polyporales</taxon>
        <taxon>Polyporaceae</taxon>
        <taxon>Trametes</taxon>
    </lineage>
</organism>
<evidence type="ECO:0000313" key="3">
    <source>
        <dbReference type="EMBL" id="KAJ8502096.1"/>
    </source>
</evidence>
<name>A0AAD7U539_9APHY</name>
<dbReference type="PANTHER" id="PTHR48081:SF8">
    <property type="entry name" value="ALPHA_BETA HYDROLASE FOLD-3 DOMAIN-CONTAINING PROTEIN-RELATED"/>
    <property type="match status" value="1"/>
</dbReference>
<proteinExistence type="predicted"/>
<sequence>MTFHPLLRAAVNDPDHCQDWWVPTGGTIPYTLEGALKLFRPPSASRGIQEKNWFFPPTIVEVENVAAICVDLAQDLLVLSKWVEGQDGYILQCHLLSIGLKGAPHPMAARRLLYNGPHRATRSTHCETHILGDIVGHTIGDSVRRMTVFNWRTGVTVWRHCYSGMAYFYLLDSCTLVLFEGYSICLYTFNPVMTASLPEDISSHPREHCALMLPPLLESKPFLSGSVAELTPAAYPDCNPVFSSDPSSGFIAITYRVYSNDTTVAFRASGRRHPTKWALLLMLIPIRTLLLQSARVSQQPKVHVASAPIISWDDWGPTGTRCLLFDNDPLLFCAIGSKCALYFPRWHSEDGIADILIVDARPWVHLAPSYQEYHSVSAPYLRKPSTYSECKLFASPLRSTLPYRVLHREIRLGRDLTCADMMLLEDGFATSRTYSPGYRPGDAPGNEHATEHILSDFVSGGITSSVARKLDLQRHGYLSFNETGTNGSHCARGRPSRDAQVLTQAVGTAQNMDPEYAALLAKIGAPQGPPPRTVAEVRAACDALLIEPHKAFLGPQLPSGLLHDAYTLTDYSIPVDGGQITVRCLVPVVPDETEAFPVLFNIHGGGWSVGSIHMDDHIFRIRCVKYKLSVVNVEYRLAPEHPFPTPVNDCYAALKWVVTNVGLLKADLKKGFIICGESAGGNLSAVLSHMARDDPFFHDSPLTGQFLCEPNVCHYEAYPESLKAKFRSFFELTGAPTLTREMLEPFYEWYNAPPSDPRCSPLLYQSHEGLPKTYIQAMELDLLRDDALVYAEVLREAGVQAKVDLHPGVTHAFYYSFPSLSAASKVRDGADRGLEWLLGRET</sequence>
<dbReference type="InterPro" id="IPR029058">
    <property type="entry name" value="AB_hydrolase_fold"/>
</dbReference>
<dbReference type="SUPFAM" id="SSF53474">
    <property type="entry name" value="alpha/beta-Hydrolases"/>
    <property type="match status" value="1"/>
</dbReference>
<evidence type="ECO:0000259" key="2">
    <source>
        <dbReference type="Pfam" id="PF07859"/>
    </source>
</evidence>
<protein>
    <recommendedName>
        <fullName evidence="2">Alpha/beta hydrolase fold-3 domain-containing protein</fullName>
    </recommendedName>
</protein>
<reference evidence="3" key="1">
    <citation type="submission" date="2022-11" db="EMBL/GenBank/DDBJ databases">
        <title>Genome Sequence of Cubamyces cubensis.</title>
        <authorList>
            <person name="Buettner E."/>
        </authorList>
    </citation>
    <scope>NUCLEOTIDE SEQUENCE</scope>
    <source>
        <strain evidence="3">MPL-01</strain>
    </source>
</reference>
<dbReference type="GO" id="GO:0016787">
    <property type="term" value="F:hydrolase activity"/>
    <property type="evidence" value="ECO:0007669"/>
    <property type="project" value="UniProtKB-KW"/>
</dbReference>
<dbReference type="Proteomes" id="UP001215151">
    <property type="component" value="Unassembled WGS sequence"/>
</dbReference>
<keyword evidence="1" id="KW-0378">Hydrolase</keyword>
<dbReference type="InterPro" id="IPR013094">
    <property type="entry name" value="AB_hydrolase_3"/>
</dbReference>
<evidence type="ECO:0000313" key="4">
    <source>
        <dbReference type="Proteomes" id="UP001215151"/>
    </source>
</evidence>
<keyword evidence="4" id="KW-1185">Reference proteome</keyword>
<accession>A0AAD7U539</accession>
<dbReference type="Pfam" id="PF07859">
    <property type="entry name" value="Abhydrolase_3"/>
    <property type="match status" value="1"/>
</dbReference>
<evidence type="ECO:0000256" key="1">
    <source>
        <dbReference type="ARBA" id="ARBA00022801"/>
    </source>
</evidence>
<dbReference type="AlphaFoldDB" id="A0AAD7U539"/>
<dbReference type="EMBL" id="JAPEVG010000002">
    <property type="protein sequence ID" value="KAJ8502096.1"/>
    <property type="molecule type" value="Genomic_DNA"/>
</dbReference>
<comment type="caution">
    <text evidence="3">The sequence shown here is derived from an EMBL/GenBank/DDBJ whole genome shotgun (WGS) entry which is preliminary data.</text>
</comment>
<feature type="domain" description="Alpha/beta hydrolase fold-3" evidence="2">
    <location>
        <begin position="600"/>
        <end position="814"/>
    </location>
</feature>
<gene>
    <name evidence="3" type="ORF">ONZ51_g146</name>
</gene>
<dbReference type="InterPro" id="IPR050300">
    <property type="entry name" value="GDXG_lipolytic_enzyme"/>
</dbReference>
<dbReference type="Gene3D" id="3.40.50.1820">
    <property type="entry name" value="alpha/beta hydrolase"/>
    <property type="match status" value="1"/>
</dbReference>